<dbReference type="AlphaFoldDB" id="A0A5B7D181"/>
<sequence length="86" mass="9476">MESAISGQKVSVISLSRSSANILSSSCVSSSRARMPAAMEDTDTNRMDKQVKREHQPYLRWATEGPDNSHLGTSKHRVTAWLALTD</sequence>
<dbReference type="Proteomes" id="UP000324222">
    <property type="component" value="Unassembled WGS sequence"/>
</dbReference>
<dbReference type="EMBL" id="VSRR010000400">
    <property type="protein sequence ID" value="MPC15075.1"/>
    <property type="molecule type" value="Genomic_DNA"/>
</dbReference>
<evidence type="ECO:0000256" key="1">
    <source>
        <dbReference type="SAM" id="MobiDB-lite"/>
    </source>
</evidence>
<evidence type="ECO:0000313" key="2">
    <source>
        <dbReference type="EMBL" id="MPC15075.1"/>
    </source>
</evidence>
<comment type="caution">
    <text evidence="2">The sequence shown here is derived from an EMBL/GenBank/DDBJ whole genome shotgun (WGS) entry which is preliminary data.</text>
</comment>
<proteinExistence type="predicted"/>
<gene>
    <name evidence="2" type="ORF">E2C01_007857</name>
</gene>
<protein>
    <submittedName>
        <fullName evidence="2">Uncharacterized protein</fullName>
    </submittedName>
</protein>
<name>A0A5B7D181_PORTR</name>
<organism evidence="2 3">
    <name type="scientific">Portunus trituberculatus</name>
    <name type="common">Swimming crab</name>
    <name type="synonym">Neptunus trituberculatus</name>
    <dbReference type="NCBI Taxonomy" id="210409"/>
    <lineage>
        <taxon>Eukaryota</taxon>
        <taxon>Metazoa</taxon>
        <taxon>Ecdysozoa</taxon>
        <taxon>Arthropoda</taxon>
        <taxon>Crustacea</taxon>
        <taxon>Multicrustacea</taxon>
        <taxon>Malacostraca</taxon>
        <taxon>Eumalacostraca</taxon>
        <taxon>Eucarida</taxon>
        <taxon>Decapoda</taxon>
        <taxon>Pleocyemata</taxon>
        <taxon>Brachyura</taxon>
        <taxon>Eubrachyura</taxon>
        <taxon>Portunoidea</taxon>
        <taxon>Portunidae</taxon>
        <taxon>Portuninae</taxon>
        <taxon>Portunus</taxon>
    </lineage>
</organism>
<accession>A0A5B7D181</accession>
<keyword evidence="3" id="KW-1185">Reference proteome</keyword>
<feature type="compositionally biased region" description="Basic and acidic residues" evidence="1">
    <location>
        <begin position="43"/>
        <end position="52"/>
    </location>
</feature>
<feature type="region of interest" description="Disordered" evidence="1">
    <location>
        <begin position="26"/>
        <end position="52"/>
    </location>
</feature>
<evidence type="ECO:0000313" key="3">
    <source>
        <dbReference type="Proteomes" id="UP000324222"/>
    </source>
</evidence>
<reference evidence="2 3" key="1">
    <citation type="submission" date="2019-05" db="EMBL/GenBank/DDBJ databases">
        <title>Another draft genome of Portunus trituberculatus and its Hox gene families provides insights of decapod evolution.</title>
        <authorList>
            <person name="Jeong J.-H."/>
            <person name="Song I."/>
            <person name="Kim S."/>
            <person name="Choi T."/>
            <person name="Kim D."/>
            <person name="Ryu S."/>
            <person name="Kim W."/>
        </authorList>
    </citation>
    <scope>NUCLEOTIDE SEQUENCE [LARGE SCALE GENOMIC DNA]</scope>
    <source>
        <tissue evidence="2">Muscle</tissue>
    </source>
</reference>